<dbReference type="Pfam" id="PF14174">
    <property type="entry name" value="YycC"/>
    <property type="match status" value="1"/>
</dbReference>
<keyword evidence="2" id="KW-1185">Reference proteome</keyword>
<dbReference type="InterPro" id="IPR025550">
    <property type="entry name" value="YycC"/>
</dbReference>
<organism evidence="1 2">
    <name type="scientific">Evansella vedderi</name>
    <dbReference type="NCBI Taxonomy" id="38282"/>
    <lineage>
        <taxon>Bacteria</taxon>
        <taxon>Bacillati</taxon>
        <taxon>Bacillota</taxon>
        <taxon>Bacilli</taxon>
        <taxon>Bacillales</taxon>
        <taxon>Bacillaceae</taxon>
        <taxon>Evansella</taxon>
    </lineage>
</organism>
<gene>
    <name evidence="1" type="ORF">J2S74_005248</name>
</gene>
<evidence type="ECO:0000313" key="1">
    <source>
        <dbReference type="EMBL" id="MDQ0257786.1"/>
    </source>
</evidence>
<comment type="caution">
    <text evidence="1">The sequence shown here is derived from an EMBL/GenBank/DDBJ whole genome shotgun (WGS) entry which is preliminary data.</text>
</comment>
<protein>
    <submittedName>
        <fullName evidence="1">tRNA A37 threonylcarbamoyltransferase TsaD</fullName>
    </submittedName>
</protein>
<sequence length="54" mass="6237">MKPNQISLETAQMLAKKLKMPLEHVMHTPPHILMAKLKQLEEKEEGTGEKQEDK</sequence>
<proteinExistence type="predicted"/>
<accession>A0ABU0A487</accession>
<dbReference type="EMBL" id="JAUSUG010000034">
    <property type="protein sequence ID" value="MDQ0257786.1"/>
    <property type="molecule type" value="Genomic_DNA"/>
</dbReference>
<dbReference type="RefSeq" id="WP_307332062.1">
    <property type="nucleotide sequence ID" value="NZ_JAUSUG010000034.1"/>
</dbReference>
<dbReference type="Proteomes" id="UP001230005">
    <property type="component" value="Unassembled WGS sequence"/>
</dbReference>
<reference evidence="1 2" key="1">
    <citation type="submission" date="2023-07" db="EMBL/GenBank/DDBJ databases">
        <title>Genomic Encyclopedia of Type Strains, Phase IV (KMG-IV): sequencing the most valuable type-strain genomes for metagenomic binning, comparative biology and taxonomic classification.</title>
        <authorList>
            <person name="Goeker M."/>
        </authorList>
    </citation>
    <scope>NUCLEOTIDE SEQUENCE [LARGE SCALE GENOMIC DNA]</scope>
    <source>
        <strain evidence="1 2">DSM 9768</strain>
    </source>
</reference>
<evidence type="ECO:0000313" key="2">
    <source>
        <dbReference type="Proteomes" id="UP001230005"/>
    </source>
</evidence>
<name>A0ABU0A487_9BACI</name>